<organism evidence="1 2">
    <name type="scientific">Haemonchus contortus</name>
    <name type="common">Barber pole worm</name>
    <dbReference type="NCBI Taxonomy" id="6289"/>
    <lineage>
        <taxon>Eukaryota</taxon>
        <taxon>Metazoa</taxon>
        <taxon>Ecdysozoa</taxon>
        <taxon>Nematoda</taxon>
        <taxon>Chromadorea</taxon>
        <taxon>Rhabditida</taxon>
        <taxon>Rhabditina</taxon>
        <taxon>Rhabditomorpha</taxon>
        <taxon>Strongyloidea</taxon>
        <taxon>Trichostrongylidae</taxon>
        <taxon>Haemonchus</taxon>
    </lineage>
</organism>
<dbReference type="AlphaFoldDB" id="A0A7I4YTE2"/>
<proteinExistence type="predicted"/>
<dbReference type="SUPFAM" id="SSF52047">
    <property type="entry name" value="RNI-like"/>
    <property type="match status" value="1"/>
</dbReference>
<reference evidence="2" key="1">
    <citation type="submission" date="2020-12" db="UniProtKB">
        <authorList>
            <consortium name="WormBaseParasite"/>
        </authorList>
    </citation>
    <scope>IDENTIFICATION</scope>
    <source>
        <strain evidence="2">MHco3</strain>
    </source>
</reference>
<dbReference type="Gene3D" id="3.80.10.10">
    <property type="entry name" value="Ribonuclease Inhibitor"/>
    <property type="match status" value="1"/>
</dbReference>
<dbReference type="Proteomes" id="UP000025227">
    <property type="component" value="Unplaced"/>
</dbReference>
<name>A0A7I4YTE2_HAECO</name>
<keyword evidence="1" id="KW-1185">Reference proteome</keyword>
<dbReference type="OMA" id="CHYIKDD"/>
<evidence type="ECO:0000313" key="1">
    <source>
        <dbReference type="Proteomes" id="UP000025227"/>
    </source>
</evidence>
<dbReference type="InterPro" id="IPR032675">
    <property type="entry name" value="LRR_dom_sf"/>
</dbReference>
<sequence>MARFLIRQQEKFVQALGKHNIPGLRWLLEGFNYYDISRVKEVGPDRAAAEWIVRCGGAVKTAELDPRIPADNVKVTNIYAVDASVTGYGCRHFEGLLGIKEVHFIRCDNLHDFGLEYMAKAVGTHLEILEIDGCRRITEFGLAHLELCSGLKSLLLSNLKAVHGKDKVLAKLKAALPNTEIRHPSPI</sequence>
<accession>A0A7I4YTE2</accession>
<dbReference type="WBParaSite" id="HCON_00132220-00001">
    <property type="protein sequence ID" value="HCON_00132220-00001"/>
    <property type="gene ID" value="HCON_00132220"/>
</dbReference>
<dbReference type="OrthoDB" id="5859291at2759"/>
<protein>
    <submittedName>
        <fullName evidence="2">ATP synthase subunit s, mitochondrial</fullName>
    </submittedName>
</protein>
<evidence type="ECO:0000313" key="2">
    <source>
        <dbReference type="WBParaSite" id="HCON_00132220-00001"/>
    </source>
</evidence>